<dbReference type="FunFam" id="1.25.40.90:FF:000032">
    <property type="entry name" value="CTD kinase subunit gamma"/>
    <property type="match status" value="1"/>
</dbReference>
<sequence>MADPFEVRMRFTSQLQHLSASSSSATKAANYALRHSEYADDLHSCILEQLERNNINLRANIMYFLPALCDAAKHGLATGGLASEAGVYVRMLERDILSIVDLVAPDDGSGAANVKVVRKVLHALMGRGVLQSQTVRELEELMHGRDNLPGASSPVHDRQHSTHQHTPQGESEGEAAPASKAVRSTPQRGVPRHTHGSHGIRLDKRQIEQRIEEDRERHKRAREGIWAIPQQRGGDLAVDNEYEHVWEGGSDVDSDDYRMAEEETEERRKHLEYDDY</sequence>
<organism evidence="3 4">
    <name type="scientific">Septoria linicola</name>
    <dbReference type="NCBI Taxonomy" id="215465"/>
    <lineage>
        <taxon>Eukaryota</taxon>
        <taxon>Fungi</taxon>
        <taxon>Dikarya</taxon>
        <taxon>Ascomycota</taxon>
        <taxon>Pezizomycotina</taxon>
        <taxon>Dothideomycetes</taxon>
        <taxon>Dothideomycetidae</taxon>
        <taxon>Mycosphaerellales</taxon>
        <taxon>Mycosphaerellaceae</taxon>
        <taxon>Septoria</taxon>
    </lineage>
</organism>
<evidence type="ECO:0000256" key="1">
    <source>
        <dbReference type="SAM" id="MobiDB-lite"/>
    </source>
</evidence>
<dbReference type="Pfam" id="PF12243">
    <property type="entry name" value="CTK3"/>
    <property type="match status" value="1"/>
</dbReference>
<dbReference type="GO" id="GO:0016301">
    <property type="term" value="F:kinase activity"/>
    <property type="evidence" value="ECO:0007669"/>
    <property type="project" value="UniProtKB-KW"/>
</dbReference>
<dbReference type="InterPro" id="IPR008942">
    <property type="entry name" value="ENTH_VHS"/>
</dbReference>
<dbReference type="Pfam" id="PF12350">
    <property type="entry name" value="CTK3_C"/>
    <property type="match status" value="1"/>
</dbReference>
<evidence type="ECO:0000313" key="3">
    <source>
        <dbReference type="EMBL" id="USW51827.1"/>
    </source>
</evidence>
<keyword evidence="3" id="KW-0808">Transferase</keyword>
<proteinExistence type="predicted"/>
<dbReference type="InterPro" id="IPR024637">
    <property type="entry name" value="Ctk3_C"/>
</dbReference>
<evidence type="ECO:0000313" key="4">
    <source>
        <dbReference type="Proteomes" id="UP001056384"/>
    </source>
</evidence>
<accession>A0A9Q9EJ64</accession>
<dbReference type="Proteomes" id="UP001056384">
    <property type="component" value="Chromosome 4"/>
</dbReference>
<protein>
    <submittedName>
        <fullName evidence="3">CID domain, CTD kinase subunit gamma Ctk3</fullName>
    </submittedName>
</protein>
<dbReference type="GO" id="GO:0032786">
    <property type="term" value="P:positive regulation of DNA-templated transcription, elongation"/>
    <property type="evidence" value="ECO:0007669"/>
    <property type="project" value="InterPro"/>
</dbReference>
<gene>
    <name evidence="3" type="ORF">Slin15195_G051460</name>
</gene>
<dbReference type="GO" id="GO:0070692">
    <property type="term" value="C:CTDK-1 complex"/>
    <property type="evidence" value="ECO:0007669"/>
    <property type="project" value="InterPro"/>
</dbReference>
<feature type="domain" description="CID" evidence="2">
    <location>
        <begin position="3"/>
        <end position="146"/>
    </location>
</feature>
<dbReference type="PANTHER" id="PTHR28291">
    <property type="entry name" value="CTD KINASE SUBUNIT GAMMA"/>
    <property type="match status" value="1"/>
</dbReference>
<feature type="region of interest" description="Disordered" evidence="1">
    <location>
        <begin position="145"/>
        <end position="207"/>
    </location>
</feature>
<dbReference type="InterPro" id="IPR024638">
    <property type="entry name" value="Ctk3_N"/>
</dbReference>
<feature type="compositionally biased region" description="Basic and acidic residues" evidence="1">
    <location>
        <begin position="255"/>
        <end position="276"/>
    </location>
</feature>
<dbReference type="Gene3D" id="1.25.40.90">
    <property type="match status" value="1"/>
</dbReference>
<keyword evidence="4" id="KW-1185">Reference proteome</keyword>
<reference evidence="3" key="1">
    <citation type="submission" date="2022-06" db="EMBL/GenBank/DDBJ databases">
        <title>Complete genome sequences of two strains of the flax pathogen Septoria linicola.</title>
        <authorList>
            <person name="Lapalu N."/>
            <person name="Simon A."/>
            <person name="Demenou B."/>
            <person name="Paumier D."/>
            <person name="Guillot M.-P."/>
            <person name="Gout L."/>
            <person name="Valade R."/>
        </authorList>
    </citation>
    <scope>NUCLEOTIDE SEQUENCE</scope>
    <source>
        <strain evidence="3">SE15195</strain>
    </source>
</reference>
<dbReference type="InterPro" id="IPR042326">
    <property type="entry name" value="Ctk3"/>
</dbReference>
<keyword evidence="3" id="KW-0418">Kinase</keyword>
<dbReference type="PANTHER" id="PTHR28291:SF1">
    <property type="entry name" value="CTD KINASE SUBUNIT GAMMA"/>
    <property type="match status" value="1"/>
</dbReference>
<dbReference type="PROSITE" id="PS51391">
    <property type="entry name" value="CID"/>
    <property type="match status" value="1"/>
</dbReference>
<dbReference type="InterPro" id="IPR006569">
    <property type="entry name" value="CID_dom"/>
</dbReference>
<name>A0A9Q9EJ64_9PEZI</name>
<evidence type="ECO:0000259" key="2">
    <source>
        <dbReference type="PROSITE" id="PS51391"/>
    </source>
</evidence>
<feature type="region of interest" description="Disordered" evidence="1">
    <location>
        <begin position="247"/>
        <end position="276"/>
    </location>
</feature>
<dbReference type="EMBL" id="CP099421">
    <property type="protein sequence ID" value="USW51827.1"/>
    <property type="molecule type" value="Genomic_DNA"/>
</dbReference>
<dbReference type="GO" id="GO:0045943">
    <property type="term" value="P:positive regulation of transcription by RNA polymerase I"/>
    <property type="evidence" value="ECO:0007669"/>
    <property type="project" value="TreeGrafter"/>
</dbReference>
<dbReference type="AlphaFoldDB" id="A0A9Q9EJ64"/>